<sequence length="128" mass="14548">MASLEDDVVPPHLRERDTPAPDYVQHPSKFSVDINHGGFFCGIGEDRAYVDGKNNFFDNCVKQTWCQDSIDMMLNMLGYDSSGLEHVYWLEPGFGMADGLRLISWERDAKKMVATADYCKTLRVCRSC</sequence>
<evidence type="ECO:0000313" key="1">
    <source>
        <dbReference type="EnsemblPlants" id="AVESA.00010b.r2.5AG0835790.1.CDS"/>
    </source>
</evidence>
<evidence type="ECO:0000313" key="2">
    <source>
        <dbReference type="Proteomes" id="UP001732700"/>
    </source>
</evidence>
<keyword evidence="2" id="KW-1185">Reference proteome</keyword>
<proteinExistence type="predicted"/>
<reference evidence="1" key="2">
    <citation type="submission" date="2025-09" db="UniProtKB">
        <authorList>
            <consortium name="EnsemblPlants"/>
        </authorList>
    </citation>
    <scope>IDENTIFICATION</scope>
</reference>
<reference evidence="1" key="1">
    <citation type="submission" date="2021-05" db="EMBL/GenBank/DDBJ databases">
        <authorList>
            <person name="Scholz U."/>
            <person name="Mascher M."/>
            <person name="Fiebig A."/>
        </authorList>
    </citation>
    <scope>NUCLEOTIDE SEQUENCE [LARGE SCALE GENOMIC DNA]</scope>
</reference>
<name>A0ACD5XQ74_AVESA</name>
<protein>
    <submittedName>
        <fullName evidence="1">Uncharacterized protein</fullName>
    </submittedName>
</protein>
<dbReference type="EnsemblPlants" id="AVESA.00010b.r2.5AG0835790.1">
    <property type="protein sequence ID" value="AVESA.00010b.r2.5AG0835790.1.CDS"/>
    <property type="gene ID" value="AVESA.00010b.r2.5AG0835790"/>
</dbReference>
<organism evidence="1 2">
    <name type="scientific">Avena sativa</name>
    <name type="common">Oat</name>
    <dbReference type="NCBI Taxonomy" id="4498"/>
    <lineage>
        <taxon>Eukaryota</taxon>
        <taxon>Viridiplantae</taxon>
        <taxon>Streptophyta</taxon>
        <taxon>Embryophyta</taxon>
        <taxon>Tracheophyta</taxon>
        <taxon>Spermatophyta</taxon>
        <taxon>Magnoliopsida</taxon>
        <taxon>Liliopsida</taxon>
        <taxon>Poales</taxon>
        <taxon>Poaceae</taxon>
        <taxon>BOP clade</taxon>
        <taxon>Pooideae</taxon>
        <taxon>Poodae</taxon>
        <taxon>Poeae</taxon>
        <taxon>Poeae Chloroplast Group 1 (Aveneae type)</taxon>
        <taxon>Aveninae</taxon>
        <taxon>Avena</taxon>
    </lineage>
</organism>
<accession>A0ACD5XQ74</accession>
<dbReference type="Proteomes" id="UP001732700">
    <property type="component" value="Chromosome 5A"/>
</dbReference>